<evidence type="ECO:0000313" key="2">
    <source>
        <dbReference type="Proteomes" id="UP000254208"/>
    </source>
</evidence>
<reference evidence="1 2" key="1">
    <citation type="submission" date="2018-06" db="EMBL/GenBank/DDBJ databases">
        <authorList>
            <consortium name="Pathogen Informatics"/>
            <person name="Doyle S."/>
        </authorList>
    </citation>
    <scope>NUCLEOTIDE SEQUENCE [LARGE SCALE GENOMIC DNA]</scope>
    <source>
        <strain evidence="1 2">NCTC11801</strain>
    </source>
</reference>
<proteinExistence type="predicted"/>
<dbReference type="GeneID" id="93674391"/>
<name>A0A379FVS9_PRORE</name>
<dbReference type="RefSeq" id="WP_254178881.1">
    <property type="nucleotide sequence ID" value="NZ_CP077317.1"/>
</dbReference>
<dbReference type="Proteomes" id="UP000254208">
    <property type="component" value="Unassembled WGS sequence"/>
</dbReference>
<accession>A0A379FVS9</accession>
<evidence type="ECO:0000313" key="1">
    <source>
        <dbReference type="EMBL" id="SUC32756.1"/>
    </source>
</evidence>
<dbReference type="AlphaFoldDB" id="A0A379FVS9"/>
<gene>
    <name evidence="1" type="ORF">NCTC11801_03758</name>
</gene>
<dbReference type="EMBL" id="UGTZ01000001">
    <property type="protein sequence ID" value="SUC32756.1"/>
    <property type="molecule type" value="Genomic_DNA"/>
</dbReference>
<protein>
    <submittedName>
        <fullName evidence="1">Uncharacterized protein</fullName>
    </submittedName>
</protein>
<organism evidence="1 2">
    <name type="scientific">Providencia rettgeri</name>
    <dbReference type="NCBI Taxonomy" id="587"/>
    <lineage>
        <taxon>Bacteria</taxon>
        <taxon>Pseudomonadati</taxon>
        <taxon>Pseudomonadota</taxon>
        <taxon>Gammaproteobacteria</taxon>
        <taxon>Enterobacterales</taxon>
        <taxon>Morganellaceae</taxon>
        <taxon>Providencia</taxon>
    </lineage>
</organism>
<sequence>MNEPRYQWHKQNIKMAAGLPPITCSILPVHPFIYGVGQTNSSGSYLSPTNAINHLADKLTGAGQVSVLVLMVTGKTFAEFMQQLSAFSAVFPLPVFAQVERMTRTAHTLATTKMQLPGKMASGLPLPQSLSTATSRMASNAQLIEAAKAAANQPSGLDSMKSALSDFSQQKDNALKQMSDALNGLLGQSATVWAFSGTNDASVLADKMRKNIPEPDAVFTLATLFVGNEIHALTRMLNDTDHNPCPER</sequence>